<comment type="caution">
    <text evidence="9">The sequence shown here is derived from an EMBL/GenBank/DDBJ whole genome shotgun (WGS) entry which is preliminary data.</text>
</comment>
<dbReference type="EMBL" id="ACIN03000002">
    <property type="protein sequence ID" value="ESK66278.1"/>
    <property type="molecule type" value="Genomic_DNA"/>
</dbReference>
<dbReference type="InterPro" id="IPR051471">
    <property type="entry name" value="Bacterial_PTS_sugar_comp"/>
</dbReference>
<feature type="domain" description="PTS EIIA type-4" evidence="8">
    <location>
        <begin position="1"/>
        <end position="123"/>
    </location>
</feature>
<reference evidence="9" key="1">
    <citation type="submission" date="2013-06" db="EMBL/GenBank/DDBJ databases">
        <authorList>
            <person name="Weinstock G."/>
            <person name="Sodergren E."/>
            <person name="Clifton S."/>
            <person name="Fulton L."/>
            <person name="Fulton B."/>
            <person name="Courtney L."/>
            <person name="Fronick C."/>
            <person name="Harrison M."/>
            <person name="Strong C."/>
            <person name="Farmer C."/>
            <person name="Delahaunty K."/>
            <person name="Markovic C."/>
            <person name="Hall O."/>
            <person name="Minx P."/>
            <person name="Tomlinson C."/>
            <person name="Mitreva M."/>
            <person name="Nelson J."/>
            <person name="Hou S."/>
            <person name="Wollam A."/>
            <person name="Pepin K.H."/>
            <person name="Johnson M."/>
            <person name="Bhonagiri V."/>
            <person name="Nash W.E."/>
            <person name="Warren W."/>
            <person name="Chinwalla A."/>
            <person name="Mardis E.R."/>
            <person name="Wilson R.K."/>
        </authorList>
    </citation>
    <scope>NUCLEOTIDE SEQUENCE [LARGE SCALE GENOMIC DNA]</scope>
    <source>
        <strain evidence="9">ATCC 49176</strain>
    </source>
</reference>
<keyword evidence="5" id="KW-0808">Transferase</keyword>
<protein>
    <submittedName>
        <fullName evidence="9">PTS system fructose IIA component</fullName>
    </submittedName>
</protein>
<evidence type="ECO:0000256" key="5">
    <source>
        <dbReference type="ARBA" id="ARBA00022679"/>
    </source>
</evidence>
<dbReference type="PANTHER" id="PTHR33799">
    <property type="entry name" value="PTS PERMEASE-RELATED-RELATED"/>
    <property type="match status" value="1"/>
</dbReference>
<keyword evidence="10" id="KW-1185">Reference proteome</keyword>
<dbReference type="STRING" id="592010.GCWU000182_000345"/>
<dbReference type="GO" id="GO:0005737">
    <property type="term" value="C:cytoplasm"/>
    <property type="evidence" value="ECO:0007669"/>
    <property type="project" value="UniProtKB-SubCell"/>
</dbReference>
<evidence type="ECO:0000256" key="2">
    <source>
        <dbReference type="ARBA" id="ARBA00022448"/>
    </source>
</evidence>
<dbReference type="InterPro" id="IPR033887">
    <property type="entry name" value="PTS_IIA_man"/>
</dbReference>
<dbReference type="OrthoDB" id="6623712at2"/>
<dbReference type="RefSeq" id="WP_023390999.1">
    <property type="nucleotide sequence ID" value="NZ_KI535340.1"/>
</dbReference>
<dbReference type="InterPro" id="IPR036662">
    <property type="entry name" value="PTS_EIIA_man-typ_sf"/>
</dbReference>
<name>W1Q4T8_ABIDE</name>
<evidence type="ECO:0000259" key="8">
    <source>
        <dbReference type="PROSITE" id="PS51096"/>
    </source>
</evidence>
<evidence type="ECO:0000256" key="1">
    <source>
        <dbReference type="ARBA" id="ARBA00004496"/>
    </source>
</evidence>
<proteinExistence type="predicted"/>
<keyword evidence="4" id="KW-0762">Sugar transport</keyword>
<dbReference type="SUPFAM" id="SSF53062">
    <property type="entry name" value="PTS system fructose IIA component-like"/>
    <property type="match status" value="1"/>
</dbReference>
<evidence type="ECO:0000256" key="3">
    <source>
        <dbReference type="ARBA" id="ARBA00022490"/>
    </source>
</evidence>
<dbReference type="eggNOG" id="COG2893">
    <property type="taxonomic scope" value="Bacteria"/>
</dbReference>
<evidence type="ECO:0000313" key="9">
    <source>
        <dbReference type="EMBL" id="ESK66278.1"/>
    </source>
</evidence>
<dbReference type="Proteomes" id="UP000019050">
    <property type="component" value="Unassembled WGS sequence"/>
</dbReference>
<dbReference type="GeneID" id="84817447"/>
<dbReference type="PROSITE" id="PS51096">
    <property type="entry name" value="PTS_EIIA_TYPE_4"/>
    <property type="match status" value="1"/>
</dbReference>
<evidence type="ECO:0000313" key="10">
    <source>
        <dbReference type="Proteomes" id="UP000019050"/>
    </source>
</evidence>
<dbReference type="HOGENOM" id="CLU_123235_1_0_9"/>
<sequence length="132" mass="13977">MKVLVTGHGGFALGMAAASRMIVGDQELIDWLPFEEGTNLSDYQAQIAARVERHGEEGLLILTDFKGGTPFNVSMLLSQGHPQVAVLAGTNLAMILEAIDQAPTASSVTDLADHLVVIGRQGLLKGVLQARN</sequence>
<dbReference type="Gene3D" id="3.40.50.510">
    <property type="entry name" value="Phosphotransferase system, mannose-type IIA component"/>
    <property type="match status" value="1"/>
</dbReference>
<comment type="subcellular location">
    <subcellularLocation>
        <location evidence="1">Cytoplasm</location>
    </subcellularLocation>
</comment>
<keyword evidence="3" id="KW-0963">Cytoplasm</keyword>
<accession>W1Q4T8</accession>
<evidence type="ECO:0000256" key="4">
    <source>
        <dbReference type="ARBA" id="ARBA00022597"/>
    </source>
</evidence>
<keyword evidence="6" id="KW-0598">Phosphotransferase system</keyword>
<keyword evidence="2" id="KW-0813">Transport</keyword>
<dbReference type="GO" id="GO:0016020">
    <property type="term" value="C:membrane"/>
    <property type="evidence" value="ECO:0007669"/>
    <property type="project" value="InterPro"/>
</dbReference>
<evidence type="ECO:0000256" key="7">
    <source>
        <dbReference type="ARBA" id="ARBA00022777"/>
    </source>
</evidence>
<organism evidence="9 10">
    <name type="scientific">Abiotrophia defectiva ATCC 49176</name>
    <dbReference type="NCBI Taxonomy" id="592010"/>
    <lineage>
        <taxon>Bacteria</taxon>
        <taxon>Bacillati</taxon>
        <taxon>Bacillota</taxon>
        <taxon>Bacilli</taxon>
        <taxon>Lactobacillales</taxon>
        <taxon>Aerococcaceae</taxon>
        <taxon>Abiotrophia</taxon>
    </lineage>
</organism>
<dbReference type="AlphaFoldDB" id="W1Q4T8"/>
<dbReference type="PANTHER" id="PTHR33799:SF1">
    <property type="entry name" value="PTS SYSTEM MANNOSE-SPECIFIC EIIAB COMPONENT-RELATED"/>
    <property type="match status" value="1"/>
</dbReference>
<dbReference type="Pfam" id="PF03610">
    <property type="entry name" value="EIIA-man"/>
    <property type="match status" value="1"/>
</dbReference>
<dbReference type="InterPro" id="IPR004701">
    <property type="entry name" value="PTS_EIIA_man-typ"/>
</dbReference>
<evidence type="ECO:0000256" key="6">
    <source>
        <dbReference type="ARBA" id="ARBA00022683"/>
    </source>
</evidence>
<keyword evidence="7" id="KW-0418">Kinase</keyword>
<dbReference type="CDD" id="cd00006">
    <property type="entry name" value="PTS_IIA_man"/>
    <property type="match status" value="1"/>
</dbReference>
<gene>
    <name evidence="9" type="ORF">GCWU000182_000345</name>
</gene>
<dbReference type="GO" id="GO:0009401">
    <property type="term" value="P:phosphoenolpyruvate-dependent sugar phosphotransferase system"/>
    <property type="evidence" value="ECO:0007669"/>
    <property type="project" value="UniProtKB-KW"/>
</dbReference>
<dbReference type="GO" id="GO:0016301">
    <property type="term" value="F:kinase activity"/>
    <property type="evidence" value="ECO:0007669"/>
    <property type="project" value="UniProtKB-KW"/>
</dbReference>